<dbReference type="PROSITE" id="PS00216">
    <property type="entry name" value="SUGAR_TRANSPORT_1"/>
    <property type="match status" value="1"/>
</dbReference>
<protein>
    <submittedName>
        <fullName evidence="8">MFS transporter</fullName>
    </submittedName>
</protein>
<dbReference type="AlphaFoldDB" id="A0A512N629"/>
<dbReference type="PROSITE" id="PS51257">
    <property type="entry name" value="PROKAR_LIPOPROTEIN"/>
    <property type="match status" value="1"/>
</dbReference>
<evidence type="ECO:0000256" key="6">
    <source>
        <dbReference type="SAM" id="Phobius"/>
    </source>
</evidence>
<dbReference type="PROSITE" id="PS50850">
    <property type="entry name" value="MFS"/>
    <property type="match status" value="1"/>
</dbReference>
<feature type="transmembrane region" description="Helical" evidence="6">
    <location>
        <begin position="52"/>
        <end position="71"/>
    </location>
</feature>
<evidence type="ECO:0000256" key="1">
    <source>
        <dbReference type="ARBA" id="ARBA00004651"/>
    </source>
</evidence>
<dbReference type="Gene3D" id="1.20.1250.20">
    <property type="entry name" value="MFS general substrate transporter like domains"/>
    <property type="match status" value="1"/>
</dbReference>
<dbReference type="PANTHER" id="PTHR43124">
    <property type="entry name" value="PURINE EFFLUX PUMP PBUE"/>
    <property type="match status" value="1"/>
</dbReference>
<name>A0A512N629_9HYPH</name>
<proteinExistence type="predicted"/>
<dbReference type="OrthoDB" id="9788453at2"/>
<dbReference type="PANTHER" id="PTHR43124:SF3">
    <property type="entry name" value="CHLORAMPHENICOL EFFLUX PUMP RV0191"/>
    <property type="match status" value="1"/>
</dbReference>
<evidence type="ECO:0000256" key="3">
    <source>
        <dbReference type="ARBA" id="ARBA00022692"/>
    </source>
</evidence>
<feature type="transmembrane region" description="Helical" evidence="6">
    <location>
        <begin position="302"/>
        <end position="324"/>
    </location>
</feature>
<keyword evidence="9" id="KW-1185">Reference proteome</keyword>
<feature type="transmembrane region" description="Helical" evidence="6">
    <location>
        <begin position="211"/>
        <end position="234"/>
    </location>
</feature>
<sequence>MKQNVEAALPWALIGAASLGMFACTSSGTTRAPFLIDMARDLSVSMPLVANLISLTATAWGVSSAAAGWLADVMGRRLMLVGSLFGLALALVGQALAGSFFWVAVWATIGGGFCGAFTAAAYAELSGRVPDAQRGRALGWVMSGQSLTLLVGVPMAAAVGSLIGWRGWLICVGALALAASVSMLITVGRGSAGHMRGVVRPSIRDALSKRVIGLLTTGIFERICYGLAVTYFAAFLQATYGLTLAELAIPLAIFAIGSVAGTVLGGQIADRFRDRLLTFAVAMALSAVAALVLFMWHPSAEISVALGFLYVLLNALGRPAYMAALANVPDDVRGTVLGLNSSSASIGWIGAAALGAAMIGWVGFEGFGPLAAVLAVLSAAGALAGRRAAGRKVT</sequence>
<organism evidence="8 9">
    <name type="scientific">Reyranella soli</name>
    <dbReference type="NCBI Taxonomy" id="1230389"/>
    <lineage>
        <taxon>Bacteria</taxon>
        <taxon>Pseudomonadati</taxon>
        <taxon>Pseudomonadota</taxon>
        <taxon>Alphaproteobacteria</taxon>
        <taxon>Hyphomicrobiales</taxon>
        <taxon>Reyranellaceae</taxon>
        <taxon>Reyranella</taxon>
    </lineage>
</organism>
<dbReference type="SUPFAM" id="SSF103473">
    <property type="entry name" value="MFS general substrate transporter"/>
    <property type="match status" value="1"/>
</dbReference>
<dbReference type="InterPro" id="IPR036259">
    <property type="entry name" value="MFS_trans_sf"/>
</dbReference>
<keyword evidence="4 6" id="KW-1133">Transmembrane helix</keyword>
<dbReference type="InterPro" id="IPR020846">
    <property type="entry name" value="MFS_dom"/>
</dbReference>
<accession>A0A512N629</accession>
<keyword evidence="3 6" id="KW-0812">Transmembrane</keyword>
<dbReference type="InterPro" id="IPR011701">
    <property type="entry name" value="MFS"/>
</dbReference>
<dbReference type="GO" id="GO:0005886">
    <property type="term" value="C:plasma membrane"/>
    <property type="evidence" value="ECO:0007669"/>
    <property type="project" value="UniProtKB-SubCell"/>
</dbReference>
<evidence type="ECO:0000256" key="4">
    <source>
        <dbReference type="ARBA" id="ARBA00022989"/>
    </source>
</evidence>
<dbReference type="Pfam" id="PF07690">
    <property type="entry name" value="MFS_1"/>
    <property type="match status" value="2"/>
</dbReference>
<dbReference type="RefSeq" id="WP_147147311.1">
    <property type="nucleotide sequence ID" value="NZ_BKAJ01000021.1"/>
</dbReference>
<dbReference type="GO" id="GO:0022857">
    <property type="term" value="F:transmembrane transporter activity"/>
    <property type="evidence" value="ECO:0007669"/>
    <property type="project" value="InterPro"/>
</dbReference>
<feature type="transmembrane region" description="Helical" evidence="6">
    <location>
        <begin position="78"/>
        <end position="97"/>
    </location>
</feature>
<feature type="transmembrane region" description="Helical" evidence="6">
    <location>
        <begin position="367"/>
        <end position="385"/>
    </location>
</feature>
<gene>
    <name evidence="8" type="ORF">RSO01_12570</name>
</gene>
<feature type="transmembrane region" description="Helical" evidence="6">
    <location>
        <begin position="276"/>
        <end position="296"/>
    </location>
</feature>
<reference evidence="8 9" key="1">
    <citation type="submission" date="2019-07" db="EMBL/GenBank/DDBJ databases">
        <title>Whole genome shotgun sequence of Reyranella soli NBRC 108950.</title>
        <authorList>
            <person name="Hosoyama A."/>
            <person name="Uohara A."/>
            <person name="Ohji S."/>
            <person name="Ichikawa N."/>
        </authorList>
    </citation>
    <scope>NUCLEOTIDE SEQUENCE [LARGE SCALE GENOMIC DNA]</scope>
    <source>
        <strain evidence="8 9">NBRC 108950</strain>
    </source>
</reference>
<evidence type="ECO:0000259" key="7">
    <source>
        <dbReference type="PROSITE" id="PS50850"/>
    </source>
</evidence>
<dbReference type="EMBL" id="BKAJ01000021">
    <property type="protein sequence ID" value="GEP54091.1"/>
    <property type="molecule type" value="Genomic_DNA"/>
</dbReference>
<feature type="domain" description="Major facilitator superfamily (MFS) profile" evidence="7">
    <location>
        <begin position="13"/>
        <end position="393"/>
    </location>
</feature>
<dbReference type="InterPro" id="IPR005829">
    <property type="entry name" value="Sugar_transporter_CS"/>
</dbReference>
<dbReference type="Proteomes" id="UP000321058">
    <property type="component" value="Unassembled WGS sequence"/>
</dbReference>
<evidence type="ECO:0000256" key="5">
    <source>
        <dbReference type="ARBA" id="ARBA00023136"/>
    </source>
</evidence>
<comment type="caution">
    <text evidence="8">The sequence shown here is derived from an EMBL/GenBank/DDBJ whole genome shotgun (WGS) entry which is preliminary data.</text>
</comment>
<evidence type="ECO:0000313" key="8">
    <source>
        <dbReference type="EMBL" id="GEP54091.1"/>
    </source>
</evidence>
<feature type="transmembrane region" description="Helical" evidence="6">
    <location>
        <begin position="137"/>
        <end position="159"/>
    </location>
</feature>
<feature type="transmembrane region" description="Helical" evidence="6">
    <location>
        <begin position="336"/>
        <end position="361"/>
    </location>
</feature>
<evidence type="ECO:0000256" key="2">
    <source>
        <dbReference type="ARBA" id="ARBA00022475"/>
    </source>
</evidence>
<dbReference type="InterPro" id="IPR050189">
    <property type="entry name" value="MFS_Efflux_Transporters"/>
</dbReference>
<feature type="transmembrane region" description="Helical" evidence="6">
    <location>
        <begin position="103"/>
        <end position="125"/>
    </location>
</feature>
<feature type="transmembrane region" description="Helical" evidence="6">
    <location>
        <begin position="165"/>
        <end position="190"/>
    </location>
</feature>
<comment type="subcellular location">
    <subcellularLocation>
        <location evidence="1">Cell membrane</location>
        <topology evidence="1">Multi-pass membrane protein</topology>
    </subcellularLocation>
</comment>
<evidence type="ECO:0000313" key="9">
    <source>
        <dbReference type="Proteomes" id="UP000321058"/>
    </source>
</evidence>
<keyword evidence="5 6" id="KW-0472">Membrane</keyword>
<feature type="transmembrane region" description="Helical" evidence="6">
    <location>
        <begin position="240"/>
        <end position="264"/>
    </location>
</feature>
<keyword evidence="2" id="KW-1003">Cell membrane</keyword>